<comment type="caution">
    <text evidence="1">The sequence shown here is derived from an EMBL/GenBank/DDBJ whole genome shotgun (WGS) entry which is preliminary data.</text>
</comment>
<reference evidence="1 2" key="1">
    <citation type="submission" date="2018-08" db="EMBL/GenBank/DDBJ databases">
        <title>A genome reference for cultivated species of the human gut microbiota.</title>
        <authorList>
            <person name="Zou Y."/>
            <person name="Xue W."/>
            <person name="Luo G."/>
        </authorList>
    </citation>
    <scope>NUCLEOTIDE SEQUENCE [LARGE SCALE GENOMIC DNA]</scope>
    <source>
        <strain evidence="1 2">AM22-9LB</strain>
    </source>
</reference>
<organism evidence="1 2">
    <name type="scientific">Blautia obeum</name>
    <dbReference type="NCBI Taxonomy" id="40520"/>
    <lineage>
        <taxon>Bacteria</taxon>
        <taxon>Bacillati</taxon>
        <taxon>Bacillota</taxon>
        <taxon>Clostridia</taxon>
        <taxon>Lachnospirales</taxon>
        <taxon>Lachnospiraceae</taxon>
        <taxon>Blautia</taxon>
    </lineage>
</organism>
<evidence type="ECO:0000313" key="1">
    <source>
        <dbReference type="EMBL" id="RHG17937.1"/>
    </source>
</evidence>
<dbReference type="RefSeq" id="WP_118197743.1">
    <property type="nucleotide sequence ID" value="NZ_QRHZ01000003.1"/>
</dbReference>
<sequence>MEKFIAYKPEKEVISLRIPIEILRDIDNKSATIGISRNEMINQMIVYALRNMDDTLSE</sequence>
<dbReference type="EMBL" id="QRHZ01000003">
    <property type="protein sequence ID" value="RHG17937.1"/>
    <property type="molecule type" value="Genomic_DNA"/>
</dbReference>
<proteinExistence type="predicted"/>
<accession>A0A414SF60</accession>
<gene>
    <name evidence="1" type="ORF">DW272_07930</name>
</gene>
<evidence type="ECO:0000313" key="2">
    <source>
        <dbReference type="Proteomes" id="UP000284220"/>
    </source>
</evidence>
<name>A0A414SF60_9FIRM</name>
<protein>
    <submittedName>
        <fullName evidence="1">CopG family transcriptional regulator</fullName>
    </submittedName>
</protein>
<dbReference type="Proteomes" id="UP000284220">
    <property type="component" value="Unassembled WGS sequence"/>
</dbReference>
<dbReference type="AlphaFoldDB" id="A0A414SF60"/>